<reference evidence="2" key="1">
    <citation type="submission" date="2022-01" db="EMBL/GenBank/DDBJ databases">
        <authorList>
            <person name="King R."/>
        </authorList>
    </citation>
    <scope>NUCLEOTIDE SEQUENCE</scope>
</reference>
<organism evidence="2 3">
    <name type="scientific">Ceutorhynchus assimilis</name>
    <name type="common">cabbage seed weevil</name>
    <dbReference type="NCBI Taxonomy" id="467358"/>
    <lineage>
        <taxon>Eukaryota</taxon>
        <taxon>Metazoa</taxon>
        <taxon>Ecdysozoa</taxon>
        <taxon>Arthropoda</taxon>
        <taxon>Hexapoda</taxon>
        <taxon>Insecta</taxon>
        <taxon>Pterygota</taxon>
        <taxon>Neoptera</taxon>
        <taxon>Endopterygota</taxon>
        <taxon>Coleoptera</taxon>
        <taxon>Polyphaga</taxon>
        <taxon>Cucujiformia</taxon>
        <taxon>Curculionidae</taxon>
        <taxon>Ceutorhynchinae</taxon>
        <taxon>Ceutorhynchus</taxon>
    </lineage>
</organism>
<dbReference type="Pfam" id="PF07065">
    <property type="entry name" value="D123"/>
    <property type="match status" value="1"/>
</dbReference>
<dbReference type="AlphaFoldDB" id="A0A9P0GR13"/>
<sequence length="269" mass="31199">MRETQDSKDFSILSWYEKFEPIAMKTIILELSDDILKCFQYQNVSEESDNEDTERIETPLPQAFQDSLKSAFNTLGKPVFIKNNWHAPIDAKMFSVGNTLKADTIDDIKLFLTTSGIIQEDFLTIKGIPFCLALRKWISIHPAAEFRCIVVNNVLRGITPRDWPTFYAHYKEDGPQIIDTLSNFFVENVKLRFPRENYTIDVVLSYPDRPFIMDFGPLNNKTNLYAFSWKEIGPLFYKDTPEEITPVFRYLESDIGIMTRASALLKIQH</sequence>
<keyword evidence="3" id="KW-1185">Reference proteome</keyword>
<accession>A0A9P0GR13</accession>
<evidence type="ECO:0000256" key="1">
    <source>
        <dbReference type="ARBA" id="ARBA00011047"/>
    </source>
</evidence>
<evidence type="ECO:0000313" key="3">
    <source>
        <dbReference type="Proteomes" id="UP001152799"/>
    </source>
</evidence>
<evidence type="ECO:0000313" key="2">
    <source>
        <dbReference type="EMBL" id="CAH1129930.1"/>
    </source>
</evidence>
<dbReference type="PANTHER" id="PTHR15323">
    <property type="entry name" value="D123 PROTEIN"/>
    <property type="match status" value="1"/>
</dbReference>
<evidence type="ECO:0008006" key="4">
    <source>
        <dbReference type="Google" id="ProtNLM"/>
    </source>
</evidence>
<dbReference type="PANTHER" id="PTHR15323:SF6">
    <property type="entry name" value="CELL DIVISION CYCLE PROTEIN 123 HOMOLOG"/>
    <property type="match status" value="1"/>
</dbReference>
<proteinExistence type="inferred from homology"/>
<dbReference type="EMBL" id="OU892280">
    <property type="protein sequence ID" value="CAH1129930.1"/>
    <property type="molecule type" value="Genomic_DNA"/>
</dbReference>
<name>A0A9P0GR13_9CUCU</name>
<dbReference type="GO" id="GO:0005737">
    <property type="term" value="C:cytoplasm"/>
    <property type="evidence" value="ECO:0007669"/>
    <property type="project" value="TreeGrafter"/>
</dbReference>
<protein>
    <recommendedName>
        <fullName evidence="4">Cell division cycle protein 123 homolog</fullName>
    </recommendedName>
</protein>
<gene>
    <name evidence="2" type="ORF">CEUTPL_LOCUS8581</name>
</gene>
<dbReference type="InterPro" id="IPR009772">
    <property type="entry name" value="CDC123"/>
</dbReference>
<dbReference type="OrthoDB" id="360540at2759"/>
<comment type="similarity">
    <text evidence="1">Belongs to the CDC123 family.</text>
</comment>
<dbReference type="Proteomes" id="UP001152799">
    <property type="component" value="Chromosome 4"/>
</dbReference>